<accession>A0ABQ8V1V5</accession>
<name>A0ABQ8V1V5_9AGAR</name>
<evidence type="ECO:0000313" key="3">
    <source>
        <dbReference type="EMBL" id="KAJ4469838.1"/>
    </source>
</evidence>
<reference evidence="3" key="1">
    <citation type="submission" date="2022-08" db="EMBL/GenBank/DDBJ databases">
        <title>A Global Phylogenomic Analysis of the Shiitake Genus Lentinula.</title>
        <authorList>
            <consortium name="DOE Joint Genome Institute"/>
            <person name="Sierra-Patev S."/>
            <person name="Min B."/>
            <person name="Naranjo-Ortiz M."/>
            <person name="Looney B."/>
            <person name="Konkel Z."/>
            <person name="Slot J.C."/>
            <person name="Sakamoto Y."/>
            <person name="Steenwyk J.L."/>
            <person name="Rokas A."/>
            <person name="Carro J."/>
            <person name="Camarero S."/>
            <person name="Ferreira P."/>
            <person name="Molpeceres G."/>
            <person name="Ruiz-Duenas F.J."/>
            <person name="Serrano A."/>
            <person name="Henrissat B."/>
            <person name="Drula E."/>
            <person name="Hughes K.W."/>
            <person name="Mata J.L."/>
            <person name="Ishikawa N.K."/>
            <person name="Vargas-Isla R."/>
            <person name="Ushijima S."/>
            <person name="Smith C.A."/>
            <person name="Ahrendt S."/>
            <person name="Andreopoulos W."/>
            <person name="He G."/>
            <person name="Labutti K."/>
            <person name="Lipzen A."/>
            <person name="Ng V."/>
            <person name="Riley R."/>
            <person name="Sandor L."/>
            <person name="Barry K."/>
            <person name="Martinez A.T."/>
            <person name="Xiao Y."/>
            <person name="Gibbons J.G."/>
            <person name="Terashima K."/>
            <person name="Grigoriev I.V."/>
            <person name="Hibbett D.S."/>
        </authorList>
    </citation>
    <scope>NUCLEOTIDE SEQUENCE</scope>
    <source>
        <strain evidence="3">RHP3577 ss4</strain>
    </source>
</reference>
<dbReference type="Proteomes" id="UP001150217">
    <property type="component" value="Unassembled WGS sequence"/>
</dbReference>
<feature type="compositionally biased region" description="Basic and acidic residues" evidence="1">
    <location>
        <begin position="105"/>
        <end position="137"/>
    </location>
</feature>
<evidence type="ECO:0000313" key="4">
    <source>
        <dbReference type="Proteomes" id="UP001150217"/>
    </source>
</evidence>
<protein>
    <submittedName>
        <fullName evidence="3">Uncharacterized protein</fullName>
    </submittedName>
</protein>
<keyword evidence="2" id="KW-1133">Transmembrane helix</keyword>
<organism evidence="3 4">
    <name type="scientific">Lentinula lateritia</name>
    <dbReference type="NCBI Taxonomy" id="40482"/>
    <lineage>
        <taxon>Eukaryota</taxon>
        <taxon>Fungi</taxon>
        <taxon>Dikarya</taxon>
        <taxon>Basidiomycota</taxon>
        <taxon>Agaricomycotina</taxon>
        <taxon>Agaricomycetes</taxon>
        <taxon>Agaricomycetidae</taxon>
        <taxon>Agaricales</taxon>
        <taxon>Marasmiineae</taxon>
        <taxon>Omphalotaceae</taxon>
        <taxon>Lentinula</taxon>
    </lineage>
</organism>
<keyword evidence="2" id="KW-0812">Transmembrane</keyword>
<keyword evidence="2" id="KW-0472">Membrane</keyword>
<feature type="region of interest" description="Disordered" evidence="1">
    <location>
        <begin position="105"/>
        <end position="145"/>
    </location>
</feature>
<evidence type="ECO:0000256" key="1">
    <source>
        <dbReference type="SAM" id="MobiDB-lite"/>
    </source>
</evidence>
<feature type="transmembrane region" description="Helical" evidence="2">
    <location>
        <begin position="245"/>
        <end position="269"/>
    </location>
</feature>
<comment type="caution">
    <text evidence="3">The sequence shown here is derived from an EMBL/GenBank/DDBJ whole genome shotgun (WGS) entry which is preliminary data.</text>
</comment>
<keyword evidence="4" id="KW-1185">Reference proteome</keyword>
<evidence type="ECO:0000256" key="2">
    <source>
        <dbReference type="SAM" id="Phobius"/>
    </source>
</evidence>
<feature type="region of interest" description="Disordered" evidence="1">
    <location>
        <begin position="1"/>
        <end position="80"/>
    </location>
</feature>
<feature type="compositionally biased region" description="Basic residues" evidence="1">
    <location>
        <begin position="8"/>
        <end position="21"/>
    </location>
</feature>
<gene>
    <name evidence="3" type="ORF">C8R41DRAFT_870905</name>
</gene>
<feature type="compositionally biased region" description="Acidic residues" evidence="1">
    <location>
        <begin position="36"/>
        <end position="68"/>
    </location>
</feature>
<proteinExistence type="predicted"/>
<sequence>MVILISSSHHHHQHPRKRKIMKEKERKIHTRQLFGDNDDDNDGDVGGGDEDDSDDDDKDGNEEDEEIGEDGKDESGPNINVRVVPRFVGRVNGVRVPAEVGHGDARVERVDPKAGRVDPKAGRVDAEEEREDVKAGDAAEPSITPPVITRVSPAWYLYRHTWRGGDTWRGGLLEWRRWWKWEGEGEGRRWEGMEDSRKEEEEESLCGGTYTAGDDLIMGCVEDEDEREVIEYSDISERWDVGVGVVYSILILVLIMIMLVVNVVVNINVHPIPEHQKPRQLNCTRNYIHVVLPIHIHIPTSQGSRYRNQQKLHLRACSATVGGYGYVEWVDEGIPFYGFGWAVGVEWNGIALRYKSRRESTKLKSDF</sequence>
<dbReference type="EMBL" id="JANVFT010000094">
    <property type="protein sequence ID" value="KAJ4469838.1"/>
    <property type="molecule type" value="Genomic_DNA"/>
</dbReference>